<keyword evidence="4" id="KW-1185">Reference proteome</keyword>
<evidence type="ECO:0000313" key="4">
    <source>
        <dbReference type="Proteomes" id="UP001391051"/>
    </source>
</evidence>
<dbReference type="InterPro" id="IPR023210">
    <property type="entry name" value="NADP_OxRdtase_dom"/>
</dbReference>
<dbReference type="GeneID" id="92071606"/>
<reference evidence="3 4" key="1">
    <citation type="submission" date="2023-01" db="EMBL/GenBank/DDBJ databases">
        <title>Analysis of 21 Apiospora genomes using comparative genomics revels a genus with tremendous synthesis potential of carbohydrate active enzymes and secondary metabolites.</title>
        <authorList>
            <person name="Sorensen T."/>
        </authorList>
    </citation>
    <scope>NUCLEOTIDE SEQUENCE [LARGE SCALE GENOMIC DNA]</scope>
    <source>
        <strain evidence="3 4">CBS 24483</strain>
    </source>
</reference>
<feature type="domain" description="NADP-dependent oxidoreductase" evidence="2">
    <location>
        <begin position="21"/>
        <end position="315"/>
    </location>
</feature>
<evidence type="ECO:0000256" key="1">
    <source>
        <dbReference type="ARBA" id="ARBA00023002"/>
    </source>
</evidence>
<dbReference type="PANTHER" id="PTHR43625">
    <property type="entry name" value="AFLATOXIN B1 ALDEHYDE REDUCTASE"/>
    <property type="match status" value="1"/>
</dbReference>
<dbReference type="EMBL" id="JAQQWE010000001">
    <property type="protein sequence ID" value="KAK7968045.1"/>
    <property type="molecule type" value="Genomic_DNA"/>
</dbReference>
<keyword evidence="1" id="KW-0560">Oxidoreductase</keyword>
<dbReference type="InterPro" id="IPR020471">
    <property type="entry name" value="AKR"/>
</dbReference>
<dbReference type="Pfam" id="PF00248">
    <property type="entry name" value="Aldo_ket_red"/>
    <property type="match status" value="1"/>
</dbReference>
<dbReference type="PRINTS" id="PR00069">
    <property type="entry name" value="ALDKETRDTASE"/>
</dbReference>
<evidence type="ECO:0000259" key="2">
    <source>
        <dbReference type="Pfam" id="PF00248"/>
    </source>
</evidence>
<gene>
    <name evidence="3" type="ORF">PG986_002322</name>
</gene>
<accession>A0ABR1QZD4</accession>
<dbReference type="Gene3D" id="3.20.20.100">
    <property type="entry name" value="NADP-dependent oxidoreductase domain"/>
    <property type="match status" value="1"/>
</dbReference>
<dbReference type="PANTHER" id="PTHR43625:SF40">
    <property type="entry name" value="ALDO-KETO REDUCTASE YAKC [NADP(+)]"/>
    <property type="match status" value="1"/>
</dbReference>
<proteinExistence type="predicted"/>
<dbReference type="SUPFAM" id="SSF51430">
    <property type="entry name" value="NAD(P)-linked oxidoreductase"/>
    <property type="match status" value="1"/>
</dbReference>
<dbReference type="InterPro" id="IPR050791">
    <property type="entry name" value="Aldo-Keto_reductase"/>
</dbReference>
<dbReference type="RefSeq" id="XP_066707437.1">
    <property type="nucleotide sequence ID" value="XM_066838544.1"/>
</dbReference>
<organism evidence="3 4">
    <name type="scientific">Apiospora aurea</name>
    <dbReference type="NCBI Taxonomy" id="335848"/>
    <lineage>
        <taxon>Eukaryota</taxon>
        <taxon>Fungi</taxon>
        <taxon>Dikarya</taxon>
        <taxon>Ascomycota</taxon>
        <taxon>Pezizomycotina</taxon>
        <taxon>Sordariomycetes</taxon>
        <taxon>Xylariomycetidae</taxon>
        <taxon>Amphisphaeriales</taxon>
        <taxon>Apiosporaceae</taxon>
        <taxon>Apiospora</taxon>
    </lineage>
</organism>
<sequence length="339" mass="36657">MPSSQVPLRRLGKHGPQVPAVGLGLMGMSLLYGTAPSDEARFAVLNRALEIGATHWDSSDMYGDNEELLGRWFRRTGRREDIFLSTKFGFLKGSQTEIDSSGAYAKKACDQSLEALGIDSIDLYYMHRANPNTPIEDTMRGMLELKVEGKIKYIGLSEVTSQTLRRACKVGHVDAVQVEYSPFELGIEGDAGTHLLSACRELGVAIVAYSPLGRGLLAGKLDSSAAISGDGDWRALFPRFSEANFAANRELVGHLRALADGKGCTAAQLSIAWVLKQGGDVIPIPGTKKVGYLEENFGALEVELTDEEEALVREIASGVAGTRAPDFVQSQLYADTVEE</sequence>
<dbReference type="Proteomes" id="UP001391051">
    <property type="component" value="Unassembled WGS sequence"/>
</dbReference>
<name>A0ABR1QZD4_9PEZI</name>
<dbReference type="InterPro" id="IPR036812">
    <property type="entry name" value="NAD(P)_OxRdtase_dom_sf"/>
</dbReference>
<protein>
    <submittedName>
        <fullName evidence="3">NADP-dependent oxidoreductase domain-containing protein</fullName>
    </submittedName>
</protein>
<evidence type="ECO:0000313" key="3">
    <source>
        <dbReference type="EMBL" id="KAK7968045.1"/>
    </source>
</evidence>
<comment type="caution">
    <text evidence="3">The sequence shown here is derived from an EMBL/GenBank/DDBJ whole genome shotgun (WGS) entry which is preliminary data.</text>
</comment>